<evidence type="ECO:0000259" key="3">
    <source>
        <dbReference type="Pfam" id="PF03713"/>
    </source>
</evidence>
<dbReference type="PANTHER" id="PTHR36933:SF1">
    <property type="entry name" value="SLL0788 PROTEIN"/>
    <property type="match status" value="1"/>
</dbReference>
<reference evidence="5" key="1">
    <citation type="submission" date="2016-10" db="EMBL/GenBank/DDBJ databases">
        <authorList>
            <person name="Varghese N."/>
            <person name="Submissions S."/>
        </authorList>
    </citation>
    <scope>NUCLEOTIDE SEQUENCE [LARGE SCALE GENOMIC DNA]</scope>
    <source>
        <strain evidence="5">DSM 44268</strain>
    </source>
</reference>
<sequence>MTRVAATLVHLAAALGAVVLLVGCSTDPADPGANRASANSPDVDQAPGSSSTAVREAFNNADVTFVQGAIPQQHGALAAAQLAEGRAGDARVHSLSRRIEAAQKSDVETMAGWLFEWGEPLPEDQDLANHGPDDIVDGPGWGSPFDEALARLEVARGVDFDRLLLQAMVQSHQNAVDMAETEIAEGAYPAAVALARDIVRFRTAEIEEMKALLVDLGG</sequence>
<dbReference type="Pfam" id="PF03713">
    <property type="entry name" value="DUF305"/>
    <property type="match status" value="1"/>
</dbReference>
<dbReference type="Proteomes" id="UP000199406">
    <property type="component" value="Unassembled WGS sequence"/>
</dbReference>
<gene>
    <name evidence="4" type="ORF">SAMN05660662_0193</name>
</gene>
<dbReference type="RefSeq" id="WP_091771219.1">
    <property type="nucleotide sequence ID" value="NZ_FNBT01000011.1"/>
</dbReference>
<dbReference type="InterPro" id="IPR012347">
    <property type="entry name" value="Ferritin-like"/>
</dbReference>
<protein>
    <submittedName>
        <fullName evidence="4">Uncharacterized conserved protein, DUF305 family</fullName>
    </submittedName>
</protein>
<evidence type="ECO:0000313" key="4">
    <source>
        <dbReference type="EMBL" id="SDG07133.1"/>
    </source>
</evidence>
<feature type="domain" description="DUF305" evidence="3">
    <location>
        <begin position="62"/>
        <end position="213"/>
    </location>
</feature>
<dbReference type="AlphaFoldDB" id="A0A1G7R8T1"/>
<evidence type="ECO:0000256" key="1">
    <source>
        <dbReference type="SAM" id="MobiDB-lite"/>
    </source>
</evidence>
<proteinExistence type="predicted"/>
<evidence type="ECO:0000256" key="2">
    <source>
        <dbReference type="SAM" id="SignalP"/>
    </source>
</evidence>
<dbReference type="InterPro" id="IPR005183">
    <property type="entry name" value="DUF305_CopM-like"/>
</dbReference>
<dbReference type="EMBL" id="FNBT01000011">
    <property type="protein sequence ID" value="SDG07133.1"/>
    <property type="molecule type" value="Genomic_DNA"/>
</dbReference>
<keyword evidence="2" id="KW-0732">Signal</keyword>
<dbReference type="Gene3D" id="1.20.1260.10">
    <property type="match status" value="1"/>
</dbReference>
<dbReference type="OrthoDB" id="26872at2"/>
<feature type="chain" id="PRO_5011706923" evidence="2">
    <location>
        <begin position="30"/>
        <end position="218"/>
    </location>
</feature>
<feature type="compositionally biased region" description="Polar residues" evidence="1">
    <location>
        <begin position="36"/>
        <end position="51"/>
    </location>
</feature>
<feature type="region of interest" description="Disordered" evidence="1">
    <location>
        <begin position="32"/>
        <end position="51"/>
    </location>
</feature>
<keyword evidence="5" id="KW-1185">Reference proteome</keyword>
<feature type="signal peptide" evidence="2">
    <location>
        <begin position="1"/>
        <end position="29"/>
    </location>
</feature>
<organism evidence="4 5">
    <name type="scientific">Blastococcus aurantiacus</name>
    <dbReference type="NCBI Taxonomy" id="1550231"/>
    <lineage>
        <taxon>Bacteria</taxon>
        <taxon>Bacillati</taxon>
        <taxon>Actinomycetota</taxon>
        <taxon>Actinomycetes</taxon>
        <taxon>Geodermatophilales</taxon>
        <taxon>Geodermatophilaceae</taxon>
        <taxon>Blastococcus</taxon>
    </lineage>
</organism>
<dbReference type="PROSITE" id="PS51257">
    <property type="entry name" value="PROKAR_LIPOPROTEIN"/>
    <property type="match status" value="1"/>
</dbReference>
<name>A0A1G7R8T1_9ACTN</name>
<evidence type="ECO:0000313" key="5">
    <source>
        <dbReference type="Proteomes" id="UP000199406"/>
    </source>
</evidence>
<dbReference type="PANTHER" id="PTHR36933">
    <property type="entry name" value="SLL0788 PROTEIN"/>
    <property type="match status" value="1"/>
</dbReference>
<dbReference type="STRING" id="1550231.SAMN05660662_0193"/>
<accession>A0A1G7R8T1</accession>